<dbReference type="Gene3D" id="3.90.70.10">
    <property type="entry name" value="Cysteine proteinases"/>
    <property type="match status" value="1"/>
</dbReference>
<dbReference type="Proteomes" id="UP000187209">
    <property type="component" value="Unassembled WGS sequence"/>
</dbReference>
<name>A0A1R2BXV7_9CILI</name>
<dbReference type="Pfam" id="PF00443">
    <property type="entry name" value="UCH"/>
    <property type="match status" value="1"/>
</dbReference>
<dbReference type="InterPro" id="IPR050164">
    <property type="entry name" value="Peptidase_C19"/>
</dbReference>
<dbReference type="GO" id="GO:0016579">
    <property type="term" value="P:protein deubiquitination"/>
    <property type="evidence" value="ECO:0007669"/>
    <property type="project" value="InterPro"/>
</dbReference>
<comment type="caution">
    <text evidence="2">The sequence shown here is derived from an EMBL/GenBank/DDBJ whole genome shotgun (WGS) entry which is preliminary data.</text>
</comment>
<accession>A0A1R2BXV7</accession>
<feature type="domain" description="USP" evidence="1">
    <location>
        <begin position="45"/>
        <end position="292"/>
    </location>
</feature>
<dbReference type="CDD" id="cd02257">
    <property type="entry name" value="Peptidase_C19"/>
    <property type="match status" value="1"/>
</dbReference>
<sequence>MVKKSQSKTKEKSMPNGKYVQKTLTCSTCQKFLKNTQQHNCICKRGIVNIGNSCYISSVLHAVAELNIYSTLPEDSQLGAFLKVLSTHSTKAASPRIALCEINDLWEHRNLQEDAFEFFMTILPLLQSSKFTYEYLSQRLCEICHYTCEAVIREDCSIHMEVNGTSLQEQLQSSVEPIDEICKNCSKGYMMRYKNISKAPEILAVRIVRFMVNEKTGKPSKIWNKVALPAEVTVNGKLYKLEVVILHKSKALHHGHYTVYLRNKKILIDDEKVYYNKTLKLDYSYYYLAFYV</sequence>
<evidence type="ECO:0000259" key="1">
    <source>
        <dbReference type="PROSITE" id="PS50235"/>
    </source>
</evidence>
<gene>
    <name evidence="2" type="ORF">SteCoe_17860</name>
</gene>
<reference evidence="2 3" key="1">
    <citation type="submission" date="2016-11" db="EMBL/GenBank/DDBJ databases">
        <title>The macronuclear genome of Stentor coeruleus: a giant cell with tiny introns.</title>
        <authorList>
            <person name="Slabodnick M."/>
            <person name="Ruby J.G."/>
            <person name="Reiff S.B."/>
            <person name="Swart E.C."/>
            <person name="Gosai S."/>
            <person name="Prabakaran S."/>
            <person name="Witkowska E."/>
            <person name="Larue G.E."/>
            <person name="Fisher S."/>
            <person name="Freeman R.M."/>
            <person name="Gunawardena J."/>
            <person name="Chu W."/>
            <person name="Stover N.A."/>
            <person name="Gregory B.D."/>
            <person name="Nowacki M."/>
            <person name="Derisi J."/>
            <person name="Roy S.W."/>
            <person name="Marshall W.F."/>
            <person name="Sood P."/>
        </authorList>
    </citation>
    <scope>NUCLEOTIDE SEQUENCE [LARGE SCALE GENOMIC DNA]</scope>
    <source>
        <strain evidence="2">WM001</strain>
    </source>
</reference>
<proteinExistence type="predicted"/>
<evidence type="ECO:0000313" key="3">
    <source>
        <dbReference type="Proteomes" id="UP000187209"/>
    </source>
</evidence>
<protein>
    <recommendedName>
        <fullName evidence="1">USP domain-containing protein</fullName>
    </recommendedName>
</protein>
<dbReference type="OrthoDB" id="289038at2759"/>
<dbReference type="InterPro" id="IPR001394">
    <property type="entry name" value="Peptidase_C19_UCH"/>
</dbReference>
<organism evidence="2 3">
    <name type="scientific">Stentor coeruleus</name>
    <dbReference type="NCBI Taxonomy" id="5963"/>
    <lineage>
        <taxon>Eukaryota</taxon>
        <taxon>Sar</taxon>
        <taxon>Alveolata</taxon>
        <taxon>Ciliophora</taxon>
        <taxon>Postciliodesmatophora</taxon>
        <taxon>Heterotrichea</taxon>
        <taxon>Heterotrichida</taxon>
        <taxon>Stentoridae</taxon>
        <taxon>Stentor</taxon>
    </lineage>
</organism>
<dbReference type="GO" id="GO:0004843">
    <property type="term" value="F:cysteine-type deubiquitinase activity"/>
    <property type="evidence" value="ECO:0007669"/>
    <property type="project" value="InterPro"/>
</dbReference>
<dbReference type="InterPro" id="IPR028889">
    <property type="entry name" value="USP"/>
</dbReference>
<dbReference type="GO" id="GO:0005634">
    <property type="term" value="C:nucleus"/>
    <property type="evidence" value="ECO:0007669"/>
    <property type="project" value="TreeGrafter"/>
</dbReference>
<dbReference type="GO" id="GO:0005829">
    <property type="term" value="C:cytosol"/>
    <property type="evidence" value="ECO:0007669"/>
    <property type="project" value="TreeGrafter"/>
</dbReference>
<keyword evidence="3" id="KW-1185">Reference proteome</keyword>
<dbReference type="PROSITE" id="PS50235">
    <property type="entry name" value="USP_3"/>
    <property type="match status" value="1"/>
</dbReference>
<dbReference type="InterPro" id="IPR038765">
    <property type="entry name" value="Papain-like_cys_pep_sf"/>
</dbReference>
<dbReference type="AlphaFoldDB" id="A0A1R2BXV7"/>
<dbReference type="SUPFAM" id="SSF54001">
    <property type="entry name" value="Cysteine proteinases"/>
    <property type="match status" value="1"/>
</dbReference>
<dbReference type="EMBL" id="MPUH01000372">
    <property type="protein sequence ID" value="OMJ81643.1"/>
    <property type="molecule type" value="Genomic_DNA"/>
</dbReference>
<dbReference type="PANTHER" id="PTHR24006">
    <property type="entry name" value="UBIQUITIN CARBOXYL-TERMINAL HYDROLASE"/>
    <property type="match status" value="1"/>
</dbReference>
<evidence type="ECO:0000313" key="2">
    <source>
        <dbReference type="EMBL" id="OMJ81643.1"/>
    </source>
</evidence>